<dbReference type="Proteomes" id="UP000179807">
    <property type="component" value="Unassembled WGS sequence"/>
</dbReference>
<dbReference type="InterPro" id="IPR013083">
    <property type="entry name" value="Znf_RING/FYVE/PHD"/>
</dbReference>
<dbReference type="VEuPathDB" id="TrichDB:TRFO_21620"/>
<keyword evidence="2" id="KW-0863">Zinc-finger</keyword>
<evidence type="ECO:0000259" key="4">
    <source>
        <dbReference type="Pfam" id="PF02891"/>
    </source>
</evidence>
<organism evidence="5 6">
    <name type="scientific">Tritrichomonas foetus</name>
    <dbReference type="NCBI Taxonomy" id="1144522"/>
    <lineage>
        <taxon>Eukaryota</taxon>
        <taxon>Metamonada</taxon>
        <taxon>Parabasalia</taxon>
        <taxon>Tritrichomonadida</taxon>
        <taxon>Tritrichomonadidae</taxon>
        <taxon>Tritrichomonas</taxon>
    </lineage>
</organism>
<proteinExistence type="predicted"/>
<dbReference type="Gene3D" id="3.30.40.10">
    <property type="entry name" value="Zinc/RING finger domain, C3HC4 (zinc finger)"/>
    <property type="match status" value="1"/>
</dbReference>
<dbReference type="GO" id="GO:0061665">
    <property type="term" value="F:SUMO ligase activity"/>
    <property type="evidence" value="ECO:0007669"/>
    <property type="project" value="TreeGrafter"/>
</dbReference>
<dbReference type="GO" id="GO:0008270">
    <property type="term" value="F:zinc ion binding"/>
    <property type="evidence" value="ECO:0007669"/>
    <property type="project" value="UniProtKB-KW"/>
</dbReference>
<name>A0A1J4KJ86_9EUKA</name>
<comment type="caution">
    <text evidence="5">The sequence shown here is derived from an EMBL/GenBank/DDBJ whole genome shotgun (WGS) entry which is preliminary data.</text>
</comment>
<dbReference type="GO" id="GO:0000785">
    <property type="term" value="C:chromatin"/>
    <property type="evidence" value="ECO:0007669"/>
    <property type="project" value="TreeGrafter"/>
</dbReference>
<reference evidence="5" key="1">
    <citation type="submission" date="2016-10" db="EMBL/GenBank/DDBJ databases">
        <authorList>
            <person name="Benchimol M."/>
            <person name="Almeida L.G."/>
            <person name="Vasconcelos A.T."/>
            <person name="Perreira-Neves A."/>
            <person name="Rosa I.A."/>
            <person name="Tasca T."/>
            <person name="Bogo M.R."/>
            <person name="de Souza W."/>
        </authorList>
    </citation>
    <scope>NUCLEOTIDE SEQUENCE [LARGE SCALE GENOMIC DNA]</scope>
    <source>
        <strain evidence="5">K</strain>
    </source>
</reference>
<keyword evidence="6" id="KW-1185">Reference proteome</keyword>
<evidence type="ECO:0000256" key="2">
    <source>
        <dbReference type="ARBA" id="ARBA00022771"/>
    </source>
</evidence>
<gene>
    <name evidence="5" type="ORF">TRFO_21620</name>
</gene>
<dbReference type="OrthoDB" id="27975at2759"/>
<dbReference type="CDD" id="cd16650">
    <property type="entry name" value="SP-RING_PIAS-like"/>
    <property type="match status" value="1"/>
</dbReference>
<evidence type="ECO:0000256" key="1">
    <source>
        <dbReference type="ARBA" id="ARBA00022723"/>
    </source>
</evidence>
<keyword evidence="3" id="KW-0862">Zinc</keyword>
<sequence length="326" mass="37403">MNTLDDILSKISFEDIAKMQPKEIPNTSLTTLKKVIEKLDLNQMSLLFDPNQTTKTHLIKIVSYLYDNDRKTFDYLNFILSNLPKVTQKIMPQQFMPSQYDNKENAWDIIRIHPLFRAPHLSIAQQFEPRLMTSSVCRFTHIFPRIDTDYYVVLSSPTTDKFFMNLTIESNIVVNEETPVTSFPIKITDSICEGYCHFRVSFHKLVGNVAFAIFPLEVLTPSEVEACIVNRRPHVFGGEWGFCPISHSLINVPVRGINCDHKDCFDLHAFISSSLCTRIWKCPICGNKLPFEEICIDDDAYKEMRTAFLENPDFALQQLGTGSSQA</sequence>
<evidence type="ECO:0000313" key="6">
    <source>
        <dbReference type="Proteomes" id="UP000179807"/>
    </source>
</evidence>
<dbReference type="GO" id="GO:0016925">
    <property type="term" value="P:protein sumoylation"/>
    <property type="evidence" value="ECO:0007669"/>
    <property type="project" value="TreeGrafter"/>
</dbReference>
<keyword evidence="1" id="KW-0479">Metal-binding</keyword>
<accession>A0A1J4KJ86</accession>
<dbReference type="InterPro" id="IPR004181">
    <property type="entry name" value="Znf_MIZ"/>
</dbReference>
<dbReference type="EMBL" id="MLAK01000639">
    <property type="protein sequence ID" value="OHT09405.1"/>
    <property type="molecule type" value="Genomic_DNA"/>
</dbReference>
<dbReference type="RefSeq" id="XP_068362541.1">
    <property type="nucleotide sequence ID" value="XM_068502092.1"/>
</dbReference>
<evidence type="ECO:0000256" key="3">
    <source>
        <dbReference type="ARBA" id="ARBA00022833"/>
    </source>
</evidence>
<dbReference type="Pfam" id="PF02891">
    <property type="entry name" value="zf-MIZ"/>
    <property type="match status" value="1"/>
</dbReference>
<dbReference type="AlphaFoldDB" id="A0A1J4KJ86"/>
<protein>
    <recommendedName>
        <fullName evidence="4">SP-RING-type domain-containing protein</fullName>
    </recommendedName>
</protein>
<dbReference type="GeneID" id="94836796"/>
<dbReference type="PANTHER" id="PTHR10782">
    <property type="entry name" value="ZINC FINGER MIZ DOMAIN-CONTAINING PROTEIN"/>
    <property type="match status" value="1"/>
</dbReference>
<evidence type="ECO:0000313" key="5">
    <source>
        <dbReference type="EMBL" id="OHT09405.1"/>
    </source>
</evidence>
<feature type="domain" description="SP-RING-type" evidence="4">
    <location>
        <begin position="243"/>
        <end position="286"/>
    </location>
</feature>
<dbReference type="PANTHER" id="PTHR10782:SF4">
    <property type="entry name" value="TONALLI, ISOFORM E"/>
    <property type="match status" value="1"/>
</dbReference>